<keyword evidence="2" id="KW-1133">Transmembrane helix</keyword>
<keyword evidence="2" id="KW-0812">Transmembrane</keyword>
<feature type="transmembrane region" description="Helical" evidence="2">
    <location>
        <begin position="101"/>
        <end position="120"/>
    </location>
</feature>
<feature type="compositionally biased region" description="Polar residues" evidence="1">
    <location>
        <begin position="32"/>
        <end position="45"/>
    </location>
</feature>
<dbReference type="RefSeq" id="XP_040634344.1">
    <property type="nucleotide sequence ID" value="XM_040779820.1"/>
</dbReference>
<protein>
    <submittedName>
        <fullName evidence="3">Uncharacterized protein</fullName>
    </submittedName>
</protein>
<keyword evidence="2" id="KW-0472">Membrane</keyword>
<dbReference type="HOGENOM" id="CLU_2043588_0_0_1"/>
<sequence length="121" mass="12546">AHPRQAYPREAYPREAYPEKPTHEKPAGPKPSSLTIKGSKPTTSKPLIHSTIPVYVPTASSTASTFATPSKGGDDKEGKGNENGVYPTATGDEFKSLGGKVSASGLGVVVGGIVGLLGFFY</sequence>
<evidence type="ECO:0000256" key="1">
    <source>
        <dbReference type="SAM" id="MobiDB-lite"/>
    </source>
</evidence>
<accession>A0A017S1Z8</accession>
<evidence type="ECO:0000313" key="3">
    <source>
        <dbReference type="EMBL" id="EYE90654.1"/>
    </source>
</evidence>
<gene>
    <name evidence="3" type="ORF">EURHEDRAFT_390169</name>
</gene>
<feature type="compositionally biased region" description="Low complexity" evidence="1">
    <location>
        <begin position="57"/>
        <end position="71"/>
    </location>
</feature>
<evidence type="ECO:0000313" key="4">
    <source>
        <dbReference type="Proteomes" id="UP000019804"/>
    </source>
</evidence>
<name>A0A017S1Z8_ASPRC</name>
<feature type="non-terminal residue" evidence="3">
    <location>
        <position position="1"/>
    </location>
</feature>
<feature type="compositionally biased region" description="Basic and acidic residues" evidence="1">
    <location>
        <begin position="11"/>
        <end position="27"/>
    </location>
</feature>
<dbReference type="GeneID" id="63694944"/>
<organism evidence="3 4">
    <name type="scientific">Aspergillus ruber (strain CBS 135680)</name>
    <dbReference type="NCBI Taxonomy" id="1388766"/>
    <lineage>
        <taxon>Eukaryota</taxon>
        <taxon>Fungi</taxon>
        <taxon>Dikarya</taxon>
        <taxon>Ascomycota</taxon>
        <taxon>Pezizomycotina</taxon>
        <taxon>Eurotiomycetes</taxon>
        <taxon>Eurotiomycetidae</taxon>
        <taxon>Eurotiales</taxon>
        <taxon>Aspergillaceae</taxon>
        <taxon>Aspergillus</taxon>
        <taxon>Aspergillus subgen. Aspergillus</taxon>
    </lineage>
</organism>
<evidence type="ECO:0000256" key="2">
    <source>
        <dbReference type="SAM" id="Phobius"/>
    </source>
</evidence>
<proteinExistence type="predicted"/>
<dbReference type="Proteomes" id="UP000019804">
    <property type="component" value="Unassembled WGS sequence"/>
</dbReference>
<dbReference type="STRING" id="1388766.A0A017S1Z8"/>
<feature type="region of interest" description="Disordered" evidence="1">
    <location>
        <begin position="1"/>
        <end position="87"/>
    </location>
</feature>
<keyword evidence="4" id="KW-1185">Reference proteome</keyword>
<reference evidence="4" key="1">
    <citation type="journal article" date="2014" name="Nat. Commun.">
        <title>Genomic adaptations of the halophilic Dead Sea filamentous fungus Eurotium rubrum.</title>
        <authorList>
            <person name="Kis-Papo T."/>
            <person name="Weig A.R."/>
            <person name="Riley R."/>
            <person name="Persoh D."/>
            <person name="Salamov A."/>
            <person name="Sun H."/>
            <person name="Lipzen A."/>
            <person name="Wasser S.P."/>
            <person name="Rambold G."/>
            <person name="Grigoriev I.V."/>
            <person name="Nevo E."/>
        </authorList>
    </citation>
    <scope>NUCLEOTIDE SEQUENCE [LARGE SCALE GENOMIC DNA]</scope>
    <source>
        <strain evidence="4">CBS 135680</strain>
    </source>
</reference>
<dbReference type="AlphaFoldDB" id="A0A017S1Z8"/>
<dbReference type="EMBL" id="KK088455">
    <property type="protein sequence ID" value="EYE90654.1"/>
    <property type="molecule type" value="Genomic_DNA"/>
</dbReference>